<evidence type="ECO:0000256" key="1">
    <source>
        <dbReference type="ARBA" id="ARBA00004613"/>
    </source>
</evidence>
<evidence type="ECO:0000256" key="2">
    <source>
        <dbReference type="ARBA" id="ARBA00005641"/>
    </source>
</evidence>
<evidence type="ECO:0000256" key="5">
    <source>
        <dbReference type="ARBA" id="ARBA00022801"/>
    </source>
</evidence>
<evidence type="ECO:0000313" key="14">
    <source>
        <dbReference type="Proteomes" id="UP000800235"/>
    </source>
</evidence>
<dbReference type="OrthoDB" id="62120at2759"/>
<dbReference type="EMBL" id="MU007126">
    <property type="protein sequence ID" value="KAF2418666.1"/>
    <property type="molecule type" value="Genomic_DNA"/>
</dbReference>
<dbReference type="PANTHER" id="PTHR31297:SF1">
    <property type="entry name" value="GLUCAN 1,3-BETA-GLUCOSIDASE I_II-RELATED"/>
    <property type="match status" value="1"/>
</dbReference>
<feature type="chain" id="PRO_5040383039" description="glucan 1,3-beta-glucosidase" evidence="11">
    <location>
        <begin position="18"/>
        <end position="410"/>
    </location>
</feature>
<keyword evidence="14" id="KW-1185">Reference proteome</keyword>
<keyword evidence="5 10" id="KW-0378">Hydrolase</keyword>
<keyword evidence="6 10" id="KW-0326">Glycosidase</keyword>
<evidence type="ECO:0000256" key="3">
    <source>
        <dbReference type="ARBA" id="ARBA00022525"/>
    </source>
</evidence>
<sequence>MLTTFATAFGLASLALAAPASSIHARADAKFAYGAEKVRGVNLGGWFVLEPWITPSLFDALDIAAVDEWTYTATLGKDEARTRLSNHWNTFITQSDFSAIAAAGMNHVRIPIGYWSITPNDGEPYVQGAYEKLGEALNWASEAGLKVIIDLHGAPGSQNGFDNSGHYGAINWGQGDSVIQTIDAIVKIRNDYSNHPAVSTIELLNEPMGGSINMETIKQFYKDGWGNLWDSPVAIAFSDAFQGVTSWNDWGAGLDRLILDTHHYEIFDNAVLKLNAGEHIATACSFGAQMRASNKWTISGEWTGAMTDCARYLNGYGRGARYDGTFAGSSYVGSCDGKSTGSVSQLSQPERDDMRKYIEAQLDAYESKEGWVFWTWKTEGAPGWDMGDMLANGVFPSPVTSRNFPGQCGY</sequence>
<dbReference type="GO" id="GO:0071555">
    <property type="term" value="P:cell wall organization"/>
    <property type="evidence" value="ECO:0007669"/>
    <property type="project" value="UniProtKB-KW"/>
</dbReference>
<dbReference type="Gene3D" id="3.20.20.80">
    <property type="entry name" value="Glycosidases"/>
    <property type="match status" value="1"/>
</dbReference>
<dbReference type="FunFam" id="3.20.20.80:FF:000033">
    <property type="entry name" value="Glucan 1,3-beta-glucosidase A"/>
    <property type="match status" value="1"/>
</dbReference>
<evidence type="ECO:0000256" key="9">
    <source>
        <dbReference type="ARBA" id="ARBA00038929"/>
    </source>
</evidence>
<keyword evidence="7" id="KW-0961">Cell wall biogenesis/degradation</keyword>
<evidence type="ECO:0000256" key="6">
    <source>
        <dbReference type="ARBA" id="ARBA00023295"/>
    </source>
</evidence>
<feature type="domain" description="Glycoside hydrolase family 5" evidence="12">
    <location>
        <begin position="82"/>
        <end position="220"/>
    </location>
</feature>
<dbReference type="Pfam" id="PF00150">
    <property type="entry name" value="Cellulase"/>
    <property type="match status" value="1"/>
</dbReference>
<organism evidence="13 14">
    <name type="scientific">Tothia fuscella</name>
    <dbReference type="NCBI Taxonomy" id="1048955"/>
    <lineage>
        <taxon>Eukaryota</taxon>
        <taxon>Fungi</taxon>
        <taxon>Dikarya</taxon>
        <taxon>Ascomycota</taxon>
        <taxon>Pezizomycotina</taxon>
        <taxon>Dothideomycetes</taxon>
        <taxon>Pleosporomycetidae</taxon>
        <taxon>Venturiales</taxon>
        <taxon>Cylindrosympodiaceae</taxon>
        <taxon>Tothia</taxon>
    </lineage>
</organism>
<comment type="catalytic activity">
    <reaction evidence="8">
        <text>Successive hydrolysis of beta-D-glucose units from the non-reducing ends of (1-&gt;3)-beta-D-glucans, releasing alpha-glucose.</text>
        <dbReference type="EC" id="3.2.1.58"/>
    </reaction>
</comment>
<evidence type="ECO:0000313" key="13">
    <source>
        <dbReference type="EMBL" id="KAF2418666.1"/>
    </source>
</evidence>
<dbReference type="InterPro" id="IPR017853">
    <property type="entry name" value="GH"/>
</dbReference>
<evidence type="ECO:0000256" key="7">
    <source>
        <dbReference type="ARBA" id="ARBA00023316"/>
    </source>
</evidence>
<dbReference type="AlphaFoldDB" id="A0A9P4NF27"/>
<dbReference type="EC" id="3.2.1.58" evidence="9"/>
<dbReference type="Proteomes" id="UP000800235">
    <property type="component" value="Unassembled WGS sequence"/>
</dbReference>
<dbReference type="GO" id="GO:0009986">
    <property type="term" value="C:cell surface"/>
    <property type="evidence" value="ECO:0007669"/>
    <property type="project" value="TreeGrafter"/>
</dbReference>
<gene>
    <name evidence="13" type="ORF">EJ08DRAFT_52390</name>
</gene>
<keyword evidence="4 11" id="KW-0732">Signal</keyword>
<dbReference type="GO" id="GO:0009251">
    <property type="term" value="P:glucan catabolic process"/>
    <property type="evidence" value="ECO:0007669"/>
    <property type="project" value="TreeGrafter"/>
</dbReference>
<evidence type="ECO:0000256" key="4">
    <source>
        <dbReference type="ARBA" id="ARBA00022729"/>
    </source>
</evidence>
<evidence type="ECO:0000256" key="8">
    <source>
        <dbReference type="ARBA" id="ARBA00036824"/>
    </source>
</evidence>
<evidence type="ECO:0000256" key="10">
    <source>
        <dbReference type="RuleBase" id="RU361153"/>
    </source>
</evidence>
<comment type="similarity">
    <text evidence="2 10">Belongs to the glycosyl hydrolase 5 (cellulase A) family.</text>
</comment>
<dbReference type="InterPro" id="IPR001547">
    <property type="entry name" value="Glyco_hydro_5"/>
</dbReference>
<proteinExistence type="inferred from homology"/>
<feature type="signal peptide" evidence="11">
    <location>
        <begin position="1"/>
        <end position="17"/>
    </location>
</feature>
<keyword evidence="3" id="KW-0964">Secreted</keyword>
<dbReference type="PANTHER" id="PTHR31297">
    <property type="entry name" value="GLUCAN ENDO-1,6-BETA-GLUCOSIDASE B"/>
    <property type="match status" value="1"/>
</dbReference>
<dbReference type="InterPro" id="IPR050386">
    <property type="entry name" value="Glycosyl_hydrolase_5"/>
</dbReference>
<name>A0A9P4NF27_9PEZI</name>
<dbReference type="SUPFAM" id="SSF51445">
    <property type="entry name" value="(Trans)glycosidases"/>
    <property type="match status" value="1"/>
</dbReference>
<accession>A0A9P4NF27</accession>
<dbReference type="GO" id="GO:0005576">
    <property type="term" value="C:extracellular region"/>
    <property type="evidence" value="ECO:0007669"/>
    <property type="project" value="UniProtKB-SubCell"/>
</dbReference>
<evidence type="ECO:0000256" key="11">
    <source>
        <dbReference type="SAM" id="SignalP"/>
    </source>
</evidence>
<dbReference type="GO" id="GO:0004338">
    <property type="term" value="F:glucan exo-1,3-beta-glucosidase activity"/>
    <property type="evidence" value="ECO:0007669"/>
    <property type="project" value="UniProtKB-EC"/>
</dbReference>
<comment type="subcellular location">
    <subcellularLocation>
        <location evidence="1">Secreted</location>
    </subcellularLocation>
</comment>
<reference evidence="13" key="1">
    <citation type="journal article" date="2020" name="Stud. Mycol.">
        <title>101 Dothideomycetes genomes: a test case for predicting lifestyles and emergence of pathogens.</title>
        <authorList>
            <person name="Haridas S."/>
            <person name="Albert R."/>
            <person name="Binder M."/>
            <person name="Bloem J."/>
            <person name="Labutti K."/>
            <person name="Salamov A."/>
            <person name="Andreopoulos B."/>
            <person name="Baker S."/>
            <person name="Barry K."/>
            <person name="Bills G."/>
            <person name="Bluhm B."/>
            <person name="Cannon C."/>
            <person name="Castanera R."/>
            <person name="Culley D."/>
            <person name="Daum C."/>
            <person name="Ezra D."/>
            <person name="Gonzalez J."/>
            <person name="Henrissat B."/>
            <person name="Kuo A."/>
            <person name="Liang C."/>
            <person name="Lipzen A."/>
            <person name="Lutzoni F."/>
            <person name="Magnuson J."/>
            <person name="Mondo S."/>
            <person name="Nolan M."/>
            <person name="Ohm R."/>
            <person name="Pangilinan J."/>
            <person name="Park H.-J."/>
            <person name="Ramirez L."/>
            <person name="Alfaro M."/>
            <person name="Sun H."/>
            <person name="Tritt A."/>
            <person name="Yoshinaga Y."/>
            <person name="Zwiers L.-H."/>
            <person name="Turgeon B."/>
            <person name="Goodwin S."/>
            <person name="Spatafora J."/>
            <person name="Crous P."/>
            <person name="Grigoriev I."/>
        </authorList>
    </citation>
    <scope>NUCLEOTIDE SEQUENCE</scope>
    <source>
        <strain evidence="13">CBS 130266</strain>
    </source>
</reference>
<protein>
    <recommendedName>
        <fullName evidence="9">glucan 1,3-beta-glucosidase</fullName>
        <ecNumber evidence="9">3.2.1.58</ecNumber>
    </recommendedName>
</protein>
<comment type="caution">
    <text evidence="13">The sequence shown here is derived from an EMBL/GenBank/DDBJ whole genome shotgun (WGS) entry which is preliminary data.</text>
</comment>
<evidence type="ECO:0000259" key="12">
    <source>
        <dbReference type="Pfam" id="PF00150"/>
    </source>
</evidence>